<organism evidence="1">
    <name type="scientific">Anguilla anguilla</name>
    <name type="common">European freshwater eel</name>
    <name type="synonym">Muraena anguilla</name>
    <dbReference type="NCBI Taxonomy" id="7936"/>
    <lineage>
        <taxon>Eukaryota</taxon>
        <taxon>Metazoa</taxon>
        <taxon>Chordata</taxon>
        <taxon>Craniata</taxon>
        <taxon>Vertebrata</taxon>
        <taxon>Euteleostomi</taxon>
        <taxon>Actinopterygii</taxon>
        <taxon>Neopterygii</taxon>
        <taxon>Teleostei</taxon>
        <taxon>Anguilliformes</taxon>
        <taxon>Anguillidae</taxon>
        <taxon>Anguilla</taxon>
    </lineage>
</organism>
<reference evidence="1" key="1">
    <citation type="submission" date="2014-11" db="EMBL/GenBank/DDBJ databases">
        <authorList>
            <person name="Amaro Gonzalez C."/>
        </authorList>
    </citation>
    <scope>NUCLEOTIDE SEQUENCE</scope>
</reference>
<evidence type="ECO:0000313" key="1">
    <source>
        <dbReference type="EMBL" id="JAH24389.1"/>
    </source>
</evidence>
<accession>A0A0E9R5K5</accession>
<dbReference type="AlphaFoldDB" id="A0A0E9R5K5"/>
<dbReference type="EMBL" id="GBXM01084188">
    <property type="protein sequence ID" value="JAH24389.1"/>
    <property type="molecule type" value="Transcribed_RNA"/>
</dbReference>
<name>A0A0E9R5K5_ANGAN</name>
<reference evidence="1" key="2">
    <citation type="journal article" date="2015" name="Fish Shellfish Immunol.">
        <title>Early steps in the European eel (Anguilla anguilla)-Vibrio vulnificus interaction in the gills: Role of the RtxA13 toxin.</title>
        <authorList>
            <person name="Callol A."/>
            <person name="Pajuelo D."/>
            <person name="Ebbesson L."/>
            <person name="Teles M."/>
            <person name="MacKenzie S."/>
            <person name="Amaro C."/>
        </authorList>
    </citation>
    <scope>NUCLEOTIDE SEQUENCE</scope>
</reference>
<protein>
    <submittedName>
        <fullName evidence="1">Uncharacterized protein</fullName>
    </submittedName>
</protein>
<sequence length="51" mass="5957">MLYTLSEKKKNKMVLWFVFIRETSLFLTESSVVGAKRVKGPGLNHFARQRN</sequence>
<proteinExistence type="predicted"/>